<sequence>MFLLLIVSAVFIWSVIRPSGYFIWVLEVLPAVVGCIVVLVVYHKFKFTNLSYVIIAILSILTFIGGHYTYDDVPLFNWIKDAFDLSRNHYDRFGHFFKGFIAIVIREILIRKTLLKRNWIVWLTLSISLSISALYEIIEWIYSAIRSGNKEAKQFVGMQGDIWDAQWDMSLTLIGSIIALLILSKWHNKYLTPFRD</sequence>
<feature type="transmembrane region" description="Helical" evidence="1">
    <location>
        <begin position="165"/>
        <end position="183"/>
    </location>
</feature>
<proteinExistence type="predicted"/>
<dbReference type="PIRSF" id="PIRSF020606">
    <property type="entry name" value="UCP020606"/>
    <property type="match status" value="1"/>
</dbReference>
<evidence type="ECO:0000313" key="2">
    <source>
        <dbReference type="EMBL" id="GGI17607.1"/>
    </source>
</evidence>
<feature type="transmembrane region" description="Helical" evidence="1">
    <location>
        <begin position="52"/>
        <end position="70"/>
    </location>
</feature>
<keyword evidence="3" id="KW-1185">Reference proteome</keyword>
<dbReference type="Pfam" id="PF09997">
    <property type="entry name" value="DUF2238"/>
    <property type="match status" value="1"/>
</dbReference>
<keyword evidence="1" id="KW-1133">Transmembrane helix</keyword>
<feature type="transmembrane region" description="Helical" evidence="1">
    <location>
        <begin position="28"/>
        <end position="45"/>
    </location>
</feature>
<gene>
    <name evidence="2" type="ORF">GCM10007380_38790</name>
</gene>
<dbReference type="InterPro" id="IPR014509">
    <property type="entry name" value="YjdF-like"/>
</dbReference>
<organism evidence="2 3">
    <name type="scientific">Gottfriedia solisilvae</name>
    <dbReference type="NCBI Taxonomy" id="1516104"/>
    <lineage>
        <taxon>Bacteria</taxon>
        <taxon>Bacillati</taxon>
        <taxon>Bacillota</taxon>
        <taxon>Bacilli</taxon>
        <taxon>Bacillales</taxon>
        <taxon>Bacillaceae</taxon>
        <taxon>Gottfriedia</taxon>
    </lineage>
</organism>
<name>A0A8J3AMT9_9BACI</name>
<reference evidence="3" key="1">
    <citation type="journal article" date="2019" name="Int. J. Syst. Evol. Microbiol.">
        <title>The Global Catalogue of Microorganisms (GCM) 10K type strain sequencing project: providing services to taxonomists for standard genome sequencing and annotation.</title>
        <authorList>
            <consortium name="The Broad Institute Genomics Platform"/>
            <consortium name="The Broad Institute Genome Sequencing Center for Infectious Disease"/>
            <person name="Wu L."/>
            <person name="Ma J."/>
        </authorList>
    </citation>
    <scope>NUCLEOTIDE SEQUENCE [LARGE SCALE GENOMIC DNA]</scope>
    <source>
        <strain evidence="3">CGMCC 1.14993</strain>
    </source>
</reference>
<evidence type="ECO:0000256" key="1">
    <source>
        <dbReference type="SAM" id="Phobius"/>
    </source>
</evidence>
<keyword evidence="1" id="KW-0812">Transmembrane</keyword>
<dbReference type="AlphaFoldDB" id="A0A8J3AMT9"/>
<feature type="transmembrane region" description="Helical" evidence="1">
    <location>
        <begin position="90"/>
        <end position="109"/>
    </location>
</feature>
<dbReference type="InterPro" id="IPR058534">
    <property type="entry name" value="YjdF"/>
</dbReference>
<comment type="caution">
    <text evidence="2">The sequence shown here is derived from an EMBL/GenBank/DDBJ whole genome shotgun (WGS) entry which is preliminary data.</text>
</comment>
<keyword evidence="1" id="KW-0472">Membrane</keyword>
<accession>A0A8J3AMT9</accession>
<dbReference type="Proteomes" id="UP000626244">
    <property type="component" value="Unassembled WGS sequence"/>
</dbReference>
<protein>
    <submittedName>
        <fullName evidence="2">Membrane protein</fullName>
    </submittedName>
</protein>
<evidence type="ECO:0000313" key="3">
    <source>
        <dbReference type="Proteomes" id="UP000626244"/>
    </source>
</evidence>
<feature type="transmembrane region" description="Helical" evidence="1">
    <location>
        <begin position="121"/>
        <end position="145"/>
    </location>
</feature>
<dbReference type="EMBL" id="BMHB01000003">
    <property type="protein sequence ID" value="GGI17607.1"/>
    <property type="molecule type" value="Genomic_DNA"/>
</dbReference>